<evidence type="ECO:0000313" key="4">
    <source>
        <dbReference type="Proteomes" id="UP000070299"/>
    </source>
</evidence>
<gene>
    <name evidence="3" type="ORF">AX660_05820</name>
</gene>
<organism evidence="3 4">
    <name type="scientific">Paraglaciecola hydrolytica</name>
    <dbReference type="NCBI Taxonomy" id="1799789"/>
    <lineage>
        <taxon>Bacteria</taxon>
        <taxon>Pseudomonadati</taxon>
        <taxon>Pseudomonadota</taxon>
        <taxon>Gammaproteobacteria</taxon>
        <taxon>Alteromonadales</taxon>
        <taxon>Alteromonadaceae</taxon>
        <taxon>Paraglaciecola</taxon>
    </lineage>
</organism>
<dbReference type="RefSeq" id="WP_068372269.1">
    <property type="nucleotide sequence ID" value="NZ_LSNE01000003.1"/>
</dbReference>
<feature type="compositionally biased region" description="Low complexity" evidence="2">
    <location>
        <begin position="222"/>
        <end position="250"/>
    </location>
</feature>
<feature type="region of interest" description="Disordered" evidence="2">
    <location>
        <begin position="216"/>
        <end position="254"/>
    </location>
</feature>
<keyword evidence="4" id="KW-1185">Reference proteome</keyword>
<accession>A0A136A368</accession>
<dbReference type="Proteomes" id="UP000070299">
    <property type="component" value="Unassembled WGS sequence"/>
</dbReference>
<evidence type="ECO:0000256" key="2">
    <source>
        <dbReference type="SAM" id="MobiDB-lite"/>
    </source>
</evidence>
<proteinExistence type="predicted"/>
<name>A0A136A368_9ALTE</name>
<reference evidence="4" key="1">
    <citation type="submission" date="2016-02" db="EMBL/GenBank/DDBJ databases">
        <authorList>
            <person name="Schultz-Johansen M."/>
            <person name="Glaring M.A."/>
            <person name="Bech P.K."/>
            <person name="Stougaard P."/>
        </authorList>
    </citation>
    <scope>NUCLEOTIDE SEQUENCE [LARGE SCALE GENOMIC DNA]</scope>
    <source>
        <strain evidence="4">S66</strain>
    </source>
</reference>
<dbReference type="AlphaFoldDB" id="A0A136A368"/>
<feature type="coiled-coil region" evidence="1">
    <location>
        <begin position="19"/>
        <end position="53"/>
    </location>
</feature>
<dbReference type="OrthoDB" id="6118848at2"/>
<comment type="caution">
    <text evidence="3">The sequence shown here is derived from an EMBL/GenBank/DDBJ whole genome shotgun (WGS) entry which is preliminary data.</text>
</comment>
<sequence length="354" mass="39909">MLAPTIELSPKSLDYLNRRELKQNEISDFQDLLNKAQNEAVQLQRSSKEILSQMTKDELSLLQKANSLAHDIKVSELSEEGATNLLRQPDHSNRVDLNNDGIVEVGIGRNMVFPPVNAPTHIKTAWDKATADMSESAVMHLQLTMHLTVFGIQIEGQNKAENMSPQQQWSRTGIDALFSELRAGLDFRVQREGWTEHNSMLNNFYNRFEQALSGQAPQAAALSTTNNKSSETSAESSSTPSKSGTKTPLTEQQKSQRLLDLMQSIIDARLGLDREKLKEIEAQMQEVANNDKLDNKQKKHLIEQLEKLKEAFFASLEEKLVEDEKRKSIVNSPSTLLNSLTEDLLKNELVKQTR</sequence>
<evidence type="ECO:0000313" key="3">
    <source>
        <dbReference type="EMBL" id="KXI29570.1"/>
    </source>
</evidence>
<evidence type="ECO:0000256" key="1">
    <source>
        <dbReference type="SAM" id="Coils"/>
    </source>
</evidence>
<keyword evidence="1" id="KW-0175">Coiled coil</keyword>
<dbReference type="EMBL" id="LSNE01000003">
    <property type="protein sequence ID" value="KXI29570.1"/>
    <property type="molecule type" value="Genomic_DNA"/>
</dbReference>
<protein>
    <submittedName>
        <fullName evidence="3">Uncharacterized protein</fullName>
    </submittedName>
</protein>